<keyword evidence="2" id="KW-1185">Reference proteome</keyword>
<sequence length="66" mass="7052">MPRGVPHSVKVVSKQFIGLGVSSPGGTFDGIVLDLASLREQGTEITPEILEAVRNQHGFYVDRASS</sequence>
<reference evidence="1 2" key="1">
    <citation type="submission" date="2016-10" db="EMBL/GenBank/DDBJ databases">
        <authorList>
            <person name="de Groot N.N."/>
        </authorList>
    </citation>
    <scope>NUCLEOTIDE SEQUENCE [LARGE SCALE GENOMIC DNA]</scope>
    <source>
        <strain evidence="1 2">CGMCC 4.3143</strain>
    </source>
</reference>
<gene>
    <name evidence="1" type="ORF">SAMN05216377_1451</name>
</gene>
<organism evidence="1 2">
    <name type="scientific">Pseudonocardia oroxyli</name>
    <dbReference type="NCBI Taxonomy" id="366584"/>
    <lineage>
        <taxon>Bacteria</taxon>
        <taxon>Bacillati</taxon>
        <taxon>Actinomycetota</taxon>
        <taxon>Actinomycetes</taxon>
        <taxon>Pseudonocardiales</taxon>
        <taxon>Pseudonocardiaceae</taxon>
        <taxon>Pseudonocardia</taxon>
    </lineage>
</organism>
<dbReference type="AlphaFoldDB" id="A0A1G8EV97"/>
<dbReference type="EMBL" id="FNBE01000045">
    <property type="protein sequence ID" value="SDH73765.1"/>
    <property type="molecule type" value="Genomic_DNA"/>
</dbReference>
<accession>A0A1G8EV97</accession>
<name>A0A1G8EV97_PSEOR</name>
<protein>
    <submittedName>
        <fullName evidence="1">Uncharacterized protein</fullName>
    </submittedName>
</protein>
<proteinExistence type="predicted"/>
<evidence type="ECO:0000313" key="2">
    <source>
        <dbReference type="Proteomes" id="UP000198967"/>
    </source>
</evidence>
<evidence type="ECO:0000313" key="1">
    <source>
        <dbReference type="EMBL" id="SDH73765.1"/>
    </source>
</evidence>
<dbReference type="Proteomes" id="UP000198967">
    <property type="component" value="Unassembled WGS sequence"/>
</dbReference>